<keyword evidence="3" id="KW-0067">ATP-binding</keyword>
<evidence type="ECO:0000313" key="4">
    <source>
        <dbReference type="Proteomes" id="UP000297693"/>
    </source>
</evidence>
<feature type="transmembrane region" description="Helical" evidence="1">
    <location>
        <begin position="36"/>
        <end position="55"/>
    </location>
</feature>
<protein>
    <submittedName>
        <fullName evidence="3">ATP-binding protein</fullName>
    </submittedName>
</protein>
<dbReference type="Pfam" id="PF13581">
    <property type="entry name" value="HATPase_c_2"/>
    <property type="match status" value="1"/>
</dbReference>
<keyword evidence="3" id="KW-0547">Nucleotide-binding</keyword>
<sequence length="349" mass="40649">MKVSFSIMAFLIFLGNIGFILDSTVFNHILLENPHTAPTVLVFFVFSLLLFGLQFPTYFRTYPILAVCVSLLLGSGSTLLLIDWSLSTEMNPYASRVLLEYFYPGFYGISYCLLLLVVSMKLKHSFPAISNYIFSAYLCVSLSFLLTTMLILQSSLIPSFIKYYLHFFLFNDISFILCFIAFLFHYSFTQDYLTHPISFLFERQKKIFEAFSDVSHKGSRELKEKLWRLYDNRNWKSFMDSFWYQILVDETLDNALEHGGKRGDDTITVHVYESKRFIDFYVIDRGKGFNPRLVPNPVSVERKHVASGRGIHILRKIFIVRWNFLGNEINIRIDKLKGGEWSISPIEDQ</sequence>
<feature type="domain" description="Histidine kinase/HSP90-like ATPase" evidence="2">
    <location>
        <begin position="245"/>
        <end position="317"/>
    </location>
</feature>
<evidence type="ECO:0000256" key="1">
    <source>
        <dbReference type="SAM" id="Phobius"/>
    </source>
</evidence>
<dbReference type="EMBL" id="RQGD01000014">
    <property type="protein sequence ID" value="TGL61984.1"/>
    <property type="molecule type" value="Genomic_DNA"/>
</dbReference>
<dbReference type="GO" id="GO:0005524">
    <property type="term" value="F:ATP binding"/>
    <property type="evidence" value="ECO:0007669"/>
    <property type="project" value="UniProtKB-KW"/>
</dbReference>
<organism evidence="3 4">
    <name type="scientific">Leptospira ognonensis</name>
    <dbReference type="NCBI Taxonomy" id="2484945"/>
    <lineage>
        <taxon>Bacteria</taxon>
        <taxon>Pseudomonadati</taxon>
        <taxon>Spirochaetota</taxon>
        <taxon>Spirochaetia</taxon>
        <taxon>Leptospirales</taxon>
        <taxon>Leptospiraceae</taxon>
        <taxon>Leptospira</taxon>
    </lineage>
</organism>
<dbReference type="Gene3D" id="3.30.565.10">
    <property type="entry name" value="Histidine kinase-like ATPase, C-terminal domain"/>
    <property type="match status" value="1"/>
</dbReference>
<evidence type="ECO:0000259" key="2">
    <source>
        <dbReference type="Pfam" id="PF13581"/>
    </source>
</evidence>
<dbReference type="OrthoDB" id="341502at2"/>
<feature type="transmembrane region" description="Helical" evidence="1">
    <location>
        <begin position="132"/>
        <end position="152"/>
    </location>
</feature>
<feature type="transmembrane region" description="Helical" evidence="1">
    <location>
        <begin position="62"/>
        <end position="82"/>
    </location>
</feature>
<dbReference type="InterPro" id="IPR003594">
    <property type="entry name" value="HATPase_dom"/>
</dbReference>
<dbReference type="CDD" id="cd16936">
    <property type="entry name" value="HATPase_RsbW-like"/>
    <property type="match status" value="1"/>
</dbReference>
<keyword evidence="1" id="KW-0812">Transmembrane</keyword>
<keyword evidence="4" id="KW-1185">Reference proteome</keyword>
<evidence type="ECO:0000313" key="3">
    <source>
        <dbReference type="EMBL" id="TGL61984.1"/>
    </source>
</evidence>
<name>A0A4R9KB00_9LEPT</name>
<keyword evidence="1" id="KW-1133">Transmembrane helix</keyword>
<accession>A0A4R9KB00</accession>
<dbReference type="SUPFAM" id="SSF55874">
    <property type="entry name" value="ATPase domain of HSP90 chaperone/DNA topoisomerase II/histidine kinase"/>
    <property type="match status" value="1"/>
</dbReference>
<reference evidence="3" key="1">
    <citation type="journal article" date="2019" name="PLoS Negl. Trop. Dis.">
        <title>Revisiting the worldwide diversity of Leptospira species in the environment.</title>
        <authorList>
            <person name="Vincent A.T."/>
            <person name="Schiettekatte O."/>
            <person name="Bourhy P."/>
            <person name="Veyrier F.J."/>
            <person name="Picardeau M."/>
        </authorList>
    </citation>
    <scope>NUCLEOTIDE SEQUENCE [LARGE SCALE GENOMIC DNA]</scope>
    <source>
        <strain evidence="3">201702476</strain>
    </source>
</reference>
<feature type="transmembrane region" description="Helical" evidence="1">
    <location>
        <begin position="102"/>
        <end position="120"/>
    </location>
</feature>
<proteinExistence type="predicted"/>
<dbReference type="Proteomes" id="UP000297693">
    <property type="component" value="Unassembled WGS sequence"/>
</dbReference>
<feature type="transmembrane region" description="Helical" evidence="1">
    <location>
        <begin position="164"/>
        <end position="184"/>
    </location>
</feature>
<dbReference type="InterPro" id="IPR036890">
    <property type="entry name" value="HATPase_C_sf"/>
</dbReference>
<feature type="transmembrane region" description="Helical" evidence="1">
    <location>
        <begin position="7"/>
        <end position="30"/>
    </location>
</feature>
<gene>
    <name evidence="3" type="ORF">EHQ58_05115</name>
</gene>
<keyword evidence="1" id="KW-0472">Membrane</keyword>
<dbReference type="AlphaFoldDB" id="A0A4R9KB00"/>
<comment type="caution">
    <text evidence="3">The sequence shown here is derived from an EMBL/GenBank/DDBJ whole genome shotgun (WGS) entry which is preliminary data.</text>
</comment>